<keyword evidence="1" id="KW-0597">Phosphoprotein</keyword>
<evidence type="ECO:0000259" key="2">
    <source>
        <dbReference type="PROSITE" id="PS50110"/>
    </source>
</evidence>
<evidence type="ECO:0000256" key="1">
    <source>
        <dbReference type="PROSITE-ProRule" id="PRU00169"/>
    </source>
</evidence>
<dbReference type="InterPro" id="IPR037522">
    <property type="entry name" value="HD_GYP_dom"/>
</dbReference>
<dbReference type="Proteomes" id="UP000095468">
    <property type="component" value="Unassembled WGS sequence"/>
</dbReference>
<evidence type="ECO:0000259" key="4">
    <source>
        <dbReference type="PROSITE" id="PS51832"/>
    </source>
</evidence>
<dbReference type="Pfam" id="PF00990">
    <property type="entry name" value="GGDEF"/>
    <property type="match status" value="1"/>
</dbReference>
<dbReference type="SUPFAM" id="SSF55073">
    <property type="entry name" value="Nucleotide cyclase"/>
    <property type="match status" value="1"/>
</dbReference>
<organism evidence="5 6">
    <name type="scientific">Collinsella aerofaciens</name>
    <dbReference type="NCBI Taxonomy" id="74426"/>
    <lineage>
        <taxon>Bacteria</taxon>
        <taxon>Bacillati</taxon>
        <taxon>Actinomycetota</taxon>
        <taxon>Coriobacteriia</taxon>
        <taxon>Coriobacteriales</taxon>
        <taxon>Coriobacteriaceae</taxon>
        <taxon>Collinsella</taxon>
    </lineage>
</organism>
<reference evidence="5 6" key="1">
    <citation type="submission" date="2015-09" db="EMBL/GenBank/DDBJ databases">
        <authorList>
            <consortium name="Pathogen Informatics"/>
        </authorList>
    </citation>
    <scope>NUCLEOTIDE SEQUENCE [LARGE SCALE GENOMIC DNA]</scope>
    <source>
        <strain evidence="5 6">2789STDY5608823</strain>
    </source>
</reference>
<dbReference type="PROSITE" id="PS50110">
    <property type="entry name" value="RESPONSE_REGULATORY"/>
    <property type="match status" value="1"/>
</dbReference>
<name>A0A174E3J7_9ACTN</name>
<evidence type="ECO:0000313" key="5">
    <source>
        <dbReference type="EMBL" id="CUO31019.1"/>
    </source>
</evidence>
<dbReference type="InterPro" id="IPR001789">
    <property type="entry name" value="Sig_transdc_resp-reg_receiver"/>
</dbReference>
<dbReference type="SUPFAM" id="SSF52172">
    <property type="entry name" value="CheY-like"/>
    <property type="match status" value="1"/>
</dbReference>
<dbReference type="PROSITE" id="PS51832">
    <property type="entry name" value="HD_GYP"/>
    <property type="match status" value="1"/>
</dbReference>
<dbReference type="GO" id="GO:0000160">
    <property type="term" value="P:phosphorelay signal transduction system"/>
    <property type="evidence" value="ECO:0007669"/>
    <property type="project" value="InterPro"/>
</dbReference>
<keyword evidence="5" id="KW-0378">Hydrolase</keyword>
<feature type="modified residue" description="4-aspartylphosphate" evidence="1">
    <location>
        <position position="323"/>
    </location>
</feature>
<dbReference type="Gene3D" id="3.30.70.270">
    <property type="match status" value="1"/>
</dbReference>
<dbReference type="SMART" id="SM00267">
    <property type="entry name" value="GGDEF"/>
    <property type="match status" value="1"/>
</dbReference>
<gene>
    <name evidence="5" type="primary">rpfG</name>
    <name evidence="5" type="ORF">ERS852381_01366</name>
</gene>
<dbReference type="CDD" id="cd00077">
    <property type="entry name" value="HDc"/>
    <property type="match status" value="1"/>
</dbReference>
<feature type="domain" description="HD-GYP" evidence="4">
    <location>
        <begin position="410"/>
        <end position="619"/>
    </location>
</feature>
<protein>
    <submittedName>
        <fullName evidence="5">Cyclic di-GMP phosphodiesterase response regulator RpfG</fullName>
        <ecNumber evidence="5">3.1.4.52</ecNumber>
    </submittedName>
</protein>
<sequence>MLNNHEANLTDEEAAAEVARVAKTYPVVRLLSADQIKSEPNCLLAGDRCPCLRQSSLEALADSGEVSEQLLNDGVEYRARLRPLKVEGEPHVLLMVRPIDEQEATEEDLVYTDVLTGVRNRRYYEEKLRSARMKAGVAVIDLDDFRVFNDMCGHHAGDLALGAVATAIRSGIRSTDELVRYGCDKFVVVMPNIPSDDFARRLRQVSDAVHATIIPGHEHMSLTACVGGVRIHGETVDEGVGRAVQLLSRAKAKAGTVVTDGDSIEAFQSDKPLVLIVDDSEMNRAILNEMLKDEYCILEADNGRTALDMVDRYVDELSLVMLDIVMPGISGFEVLADLSRRSVSDNLPVIMISSEDSDDMVLRAYELGASDYINRPFDSRVVRRRVSNTIRLYAKQRRLTNLLSQQYNERVKNSRMLIDIMAGVMELRNGESGRHVTNIEKLTELLLGCLVQRSGTISLDNEERSTIALASALHDIGKMSIDDAILNKPGRLTPEEFEIMKTHTTIGADMLLELGCHHVGNALMEYAYQIARWHHERWDGKGYPDGLKGDDIPIAAQVVSVADVYDALTSVRVYKDAIPHKEAIQMILDGKCGTFNPLLLDCLLEVQDRIAETLARPADVVAFPTI</sequence>
<dbReference type="Pfam" id="PF00072">
    <property type="entry name" value="Response_reg"/>
    <property type="match status" value="1"/>
</dbReference>
<dbReference type="CDD" id="cd01949">
    <property type="entry name" value="GGDEF"/>
    <property type="match status" value="1"/>
</dbReference>
<dbReference type="PANTHER" id="PTHR45228">
    <property type="entry name" value="CYCLIC DI-GMP PHOSPHODIESTERASE TM_0186-RELATED"/>
    <property type="match status" value="1"/>
</dbReference>
<dbReference type="EC" id="3.1.4.52" evidence="5"/>
<dbReference type="InterPro" id="IPR043128">
    <property type="entry name" value="Rev_trsase/Diguanyl_cyclase"/>
</dbReference>
<feature type="domain" description="GGDEF" evidence="3">
    <location>
        <begin position="133"/>
        <end position="269"/>
    </location>
</feature>
<dbReference type="EMBL" id="CYYP01000011">
    <property type="protein sequence ID" value="CUO31019.1"/>
    <property type="molecule type" value="Genomic_DNA"/>
</dbReference>
<dbReference type="InterPro" id="IPR000160">
    <property type="entry name" value="GGDEF_dom"/>
</dbReference>
<dbReference type="InterPro" id="IPR011006">
    <property type="entry name" value="CheY-like_superfamily"/>
</dbReference>
<accession>A0A174E3J7</accession>
<evidence type="ECO:0000259" key="3">
    <source>
        <dbReference type="PROSITE" id="PS50887"/>
    </source>
</evidence>
<dbReference type="NCBIfam" id="TIGR00254">
    <property type="entry name" value="GGDEF"/>
    <property type="match status" value="1"/>
</dbReference>
<dbReference type="Gene3D" id="1.10.3210.10">
    <property type="entry name" value="Hypothetical protein af1432"/>
    <property type="match status" value="1"/>
</dbReference>
<dbReference type="Pfam" id="PF13487">
    <property type="entry name" value="HD_5"/>
    <property type="match status" value="1"/>
</dbReference>
<dbReference type="InterPro" id="IPR052020">
    <property type="entry name" value="Cyclic_di-GMP/3'3'-cGAMP_PDE"/>
</dbReference>
<dbReference type="InterPro" id="IPR029787">
    <property type="entry name" value="Nucleotide_cyclase"/>
</dbReference>
<dbReference type="SUPFAM" id="SSF109604">
    <property type="entry name" value="HD-domain/PDEase-like"/>
    <property type="match status" value="1"/>
</dbReference>
<dbReference type="PROSITE" id="PS50887">
    <property type="entry name" value="GGDEF"/>
    <property type="match status" value="1"/>
</dbReference>
<dbReference type="SMART" id="SM00471">
    <property type="entry name" value="HDc"/>
    <property type="match status" value="1"/>
</dbReference>
<dbReference type="GO" id="GO:0071111">
    <property type="term" value="F:cyclic-guanylate-specific phosphodiesterase activity"/>
    <property type="evidence" value="ECO:0007669"/>
    <property type="project" value="UniProtKB-EC"/>
</dbReference>
<dbReference type="AlphaFoldDB" id="A0A174E3J7"/>
<dbReference type="SMART" id="SM00448">
    <property type="entry name" value="REC"/>
    <property type="match status" value="1"/>
</dbReference>
<proteinExistence type="predicted"/>
<evidence type="ECO:0000313" key="6">
    <source>
        <dbReference type="Proteomes" id="UP000095468"/>
    </source>
</evidence>
<feature type="domain" description="Response regulatory" evidence="2">
    <location>
        <begin position="273"/>
        <end position="390"/>
    </location>
</feature>
<dbReference type="Gene3D" id="3.40.50.2300">
    <property type="match status" value="1"/>
</dbReference>
<dbReference type="RefSeq" id="WP_055286835.1">
    <property type="nucleotide sequence ID" value="NZ_CYYP01000011.1"/>
</dbReference>
<dbReference type="InterPro" id="IPR003607">
    <property type="entry name" value="HD/PDEase_dom"/>
</dbReference>